<keyword evidence="5 6" id="KW-0472">Membrane</keyword>
<sequence length="259" mass="29561">MGFPIIGDGVAHAFLDQVFRLHDILESIVYDMDKILLRYSCMSYLAYPWKSCHERDLFDFFLFLAADIILWKCWGVSVVIIVVATVAWLVFEKSGLSFLTISSDVLLILIILRFIWVNSAGMLNKSLSPLPELVLSEEMVNNAAASFRVKVNNMLLVAHDIAHGKDFRSFFQVVVFLWLFSVIGSFFSFATIAYIGMLLLICNNVLFSRFTHPCDRHCFSVNKSKSHEQRQMDVNKTRAPKNARWKMSGMNHISSGKTD</sequence>
<dbReference type="EMBL" id="JBBWWQ010000005">
    <property type="protein sequence ID" value="KAK8946510.1"/>
    <property type="molecule type" value="Genomic_DNA"/>
</dbReference>
<feature type="transmembrane region" description="Helical" evidence="6">
    <location>
        <begin position="175"/>
        <end position="201"/>
    </location>
</feature>
<proteinExistence type="predicted"/>
<dbReference type="GO" id="GO:0009617">
    <property type="term" value="P:response to bacterium"/>
    <property type="evidence" value="ECO:0007669"/>
    <property type="project" value="InterPro"/>
</dbReference>
<feature type="transmembrane region" description="Helical" evidence="6">
    <location>
        <begin position="96"/>
        <end position="116"/>
    </location>
</feature>
<evidence type="ECO:0000256" key="3">
    <source>
        <dbReference type="ARBA" id="ARBA00022824"/>
    </source>
</evidence>
<dbReference type="AlphaFoldDB" id="A0AAP0BQP3"/>
<keyword evidence="2 6" id="KW-0812">Transmembrane</keyword>
<evidence type="ECO:0000256" key="4">
    <source>
        <dbReference type="ARBA" id="ARBA00022989"/>
    </source>
</evidence>
<comment type="subcellular location">
    <subcellularLocation>
        <location evidence="1 6">Endoplasmic reticulum membrane</location>
        <topology evidence="1 6">Multi-pass membrane protein</topology>
    </subcellularLocation>
</comment>
<dbReference type="GO" id="GO:0005789">
    <property type="term" value="C:endoplasmic reticulum membrane"/>
    <property type="evidence" value="ECO:0007669"/>
    <property type="project" value="UniProtKB-SubCell"/>
</dbReference>
<dbReference type="Pfam" id="PF02453">
    <property type="entry name" value="Reticulon"/>
    <property type="match status" value="1"/>
</dbReference>
<evidence type="ECO:0000313" key="8">
    <source>
        <dbReference type="EMBL" id="KAK8946510.1"/>
    </source>
</evidence>
<keyword evidence="9" id="KW-1185">Reference proteome</keyword>
<gene>
    <name evidence="8" type="primary">RTNLB16</name>
    <name evidence="8" type="ORF">KSP39_PZI007083</name>
</gene>
<evidence type="ECO:0000259" key="7">
    <source>
        <dbReference type="PROSITE" id="PS50845"/>
    </source>
</evidence>
<name>A0AAP0BQP3_9ASPA</name>
<accession>A0AAP0BQP3</accession>
<protein>
    <recommendedName>
        <fullName evidence="6">Reticulon-like protein</fullName>
    </recommendedName>
</protein>
<organism evidence="8 9">
    <name type="scientific">Platanthera zijinensis</name>
    <dbReference type="NCBI Taxonomy" id="2320716"/>
    <lineage>
        <taxon>Eukaryota</taxon>
        <taxon>Viridiplantae</taxon>
        <taxon>Streptophyta</taxon>
        <taxon>Embryophyta</taxon>
        <taxon>Tracheophyta</taxon>
        <taxon>Spermatophyta</taxon>
        <taxon>Magnoliopsida</taxon>
        <taxon>Liliopsida</taxon>
        <taxon>Asparagales</taxon>
        <taxon>Orchidaceae</taxon>
        <taxon>Orchidoideae</taxon>
        <taxon>Orchideae</taxon>
        <taxon>Orchidinae</taxon>
        <taxon>Platanthera</taxon>
    </lineage>
</organism>
<evidence type="ECO:0000256" key="6">
    <source>
        <dbReference type="RuleBase" id="RU363132"/>
    </source>
</evidence>
<comment type="caution">
    <text evidence="8">The sequence shown here is derived from an EMBL/GenBank/DDBJ whole genome shotgun (WGS) entry which is preliminary data.</text>
</comment>
<keyword evidence="3 6" id="KW-0256">Endoplasmic reticulum</keyword>
<dbReference type="InterPro" id="IPR003388">
    <property type="entry name" value="Reticulon"/>
</dbReference>
<evidence type="ECO:0000256" key="1">
    <source>
        <dbReference type="ARBA" id="ARBA00004477"/>
    </source>
</evidence>
<dbReference type="InterPro" id="IPR045064">
    <property type="entry name" value="Reticulon-like"/>
</dbReference>
<dbReference type="Proteomes" id="UP001418222">
    <property type="component" value="Unassembled WGS sequence"/>
</dbReference>
<dbReference type="PANTHER" id="PTHR10994">
    <property type="entry name" value="RETICULON"/>
    <property type="match status" value="1"/>
</dbReference>
<dbReference type="PROSITE" id="PS50845">
    <property type="entry name" value="RETICULON"/>
    <property type="match status" value="1"/>
</dbReference>
<evidence type="ECO:0000313" key="9">
    <source>
        <dbReference type="Proteomes" id="UP001418222"/>
    </source>
</evidence>
<feature type="transmembrane region" description="Helical" evidence="6">
    <location>
        <begin position="60"/>
        <end position="90"/>
    </location>
</feature>
<feature type="domain" description="Reticulon" evidence="7">
    <location>
        <begin position="65"/>
        <end position="259"/>
    </location>
</feature>
<evidence type="ECO:0000256" key="5">
    <source>
        <dbReference type="ARBA" id="ARBA00023136"/>
    </source>
</evidence>
<keyword evidence="4 6" id="KW-1133">Transmembrane helix</keyword>
<evidence type="ECO:0000256" key="2">
    <source>
        <dbReference type="ARBA" id="ARBA00022692"/>
    </source>
</evidence>
<dbReference type="PANTHER" id="PTHR10994:SF67">
    <property type="entry name" value="RETICULON-LIKE PROTEIN B16"/>
    <property type="match status" value="1"/>
</dbReference>
<reference evidence="8 9" key="1">
    <citation type="journal article" date="2022" name="Nat. Plants">
        <title>Genomes of leafy and leafless Platanthera orchids illuminate the evolution of mycoheterotrophy.</title>
        <authorList>
            <person name="Li M.H."/>
            <person name="Liu K.W."/>
            <person name="Li Z."/>
            <person name="Lu H.C."/>
            <person name="Ye Q.L."/>
            <person name="Zhang D."/>
            <person name="Wang J.Y."/>
            <person name="Li Y.F."/>
            <person name="Zhong Z.M."/>
            <person name="Liu X."/>
            <person name="Yu X."/>
            <person name="Liu D.K."/>
            <person name="Tu X.D."/>
            <person name="Liu B."/>
            <person name="Hao Y."/>
            <person name="Liao X.Y."/>
            <person name="Jiang Y.T."/>
            <person name="Sun W.H."/>
            <person name="Chen J."/>
            <person name="Chen Y.Q."/>
            <person name="Ai Y."/>
            <person name="Zhai J.W."/>
            <person name="Wu S.S."/>
            <person name="Zhou Z."/>
            <person name="Hsiao Y.Y."/>
            <person name="Wu W.L."/>
            <person name="Chen Y.Y."/>
            <person name="Lin Y.F."/>
            <person name="Hsu J.L."/>
            <person name="Li C.Y."/>
            <person name="Wang Z.W."/>
            <person name="Zhao X."/>
            <person name="Zhong W.Y."/>
            <person name="Ma X.K."/>
            <person name="Ma L."/>
            <person name="Huang J."/>
            <person name="Chen G.Z."/>
            <person name="Huang M.Z."/>
            <person name="Huang L."/>
            <person name="Peng D.H."/>
            <person name="Luo Y.B."/>
            <person name="Zou S.Q."/>
            <person name="Chen S.P."/>
            <person name="Lan S."/>
            <person name="Tsai W.C."/>
            <person name="Van de Peer Y."/>
            <person name="Liu Z.J."/>
        </authorList>
    </citation>
    <scope>NUCLEOTIDE SEQUENCE [LARGE SCALE GENOMIC DNA]</scope>
    <source>
        <strain evidence="8">Lor287</strain>
    </source>
</reference>